<dbReference type="AlphaFoldDB" id="A0AAN1XX22"/>
<evidence type="ECO:0000313" key="2">
    <source>
        <dbReference type="Proteomes" id="UP001317532"/>
    </source>
</evidence>
<dbReference type="SFLD" id="SFLDG01129">
    <property type="entry name" value="C1.5:_HAD__Beta-PGM__Phosphata"/>
    <property type="match status" value="1"/>
</dbReference>
<protein>
    <submittedName>
        <fullName evidence="1">Haloacid dehalogenase</fullName>
    </submittedName>
</protein>
<dbReference type="KEGG" id="vab:WPS_22230"/>
<dbReference type="InterPro" id="IPR023214">
    <property type="entry name" value="HAD_sf"/>
</dbReference>
<proteinExistence type="predicted"/>
<dbReference type="EMBL" id="AP025523">
    <property type="protein sequence ID" value="BDE06947.1"/>
    <property type="molecule type" value="Genomic_DNA"/>
</dbReference>
<dbReference type="NCBIfam" id="TIGR01549">
    <property type="entry name" value="HAD-SF-IA-v1"/>
    <property type="match status" value="1"/>
</dbReference>
<dbReference type="PANTHER" id="PTHR43481:SF4">
    <property type="entry name" value="GLYCEROL-1-PHOSPHATE PHOSPHOHYDROLASE 1-RELATED"/>
    <property type="match status" value="1"/>
</dbReference>
<dbReference type="SUPFAM" id="SSF56784">
    <property type="entry name" value="HAD-like"/>
    <property type="match status" value="1"/>
</dbReference>
<dbReference type="InterPro" id="IPR036412">
    <property type="entry name" value="HAD-like_sf"/>
</dbReference>
<reference evidence="1 2" key="1">
    <citation type="journal article" date="2022" name="ISME Commun">
        <title>Vulcanimicrobium alpinus gen. nov. sp. nov., the first cultivated representative of the candidate phylum 'Eremiobacterota', is a metabolically versatile aerobic anoxygenic phototroph.</title>
        <authorList>
            <person name="Yabe S."/>
            <person name="Muto K."/>
            <person name="Abe K."/>
            <person name="Yokota A."/>
            <person name="Staudigel H."/>
            <person name="Tebo B.M."/>
        </authorList>
    </citation>
    <scope>NUCLEOTIDE SEQUENCE [LARGE SCALE GENOMIC DNA]</scope>
    <source>
        <strain evidence="1 2">WC8-2</strain>
    </source>
</reference>
<dbReference type="SFLD" id="SFLDS00003">
    <property type="entry name" value="Haloacid_Dehalogenase"/>
    <property type="match status" value="1"/>
</dbReference>
<evidence type="ECO:0000313" key="1">
    <source>
        <dbReference type="EMBL" id="BDE06947.1"/>
    </source>
</evidence>
<organism evidence="1 2">
    <name type="scientific">Vulcanimicrobium alpinum</name>
    <dbReference type="NCBI Taxonomy" id="3016050"/>
    <lineage>
        <taxon>Bacteria</taxon>
        <taxon>Bacillati</taxon>
        <taxon>Vulcanimicrobiota</taxon>
        <taxon>Vulcanimicrobiia</taxon>
        <taxon>Vulcanimicrobiales</taxon>
        <taxon>Vulcanimicrobiaceae</taxon>
        <taxon>Vulcanimicrobium</taxon>
    </lineage>
</organism>
<dbReference type="PANTHER" id="PTHR43481">
    <property type="entry name" value="FRUCTOSE-1-PHOSPHATE PHOSPHATASE"/>
    <property type="match status" value="1"/>
</dbReference>
<name>A0AAN1XX22_UNVUL</name>
<dbReference type="RefSeq" id="WP_317994573.1">
    <property type="nucleotide sequence ID" value="NZ_AP025523.1"/>
</dbReference>
<dbReference type="InterPro" id="IPR051806">
    <property type="entry name" value="HAD-like_SPP"/>
</dbReference>
<keyword evidence="2" id="KW-1185">Reference proteome</keyword>
<gene>
    <name evidence="1" type="ORF">WPS_22230</name>
</gene>
<sequence length="228" mass="24237">MERTPPAMLFDLDGTLVDSVYQHVGAWHEALQSAGLGLSVWRIHRKIGMSGGLFVRGLMRELGRSVDEETARDLERRHAAAYAKRFHEVVPLPGSHDLLAALTALGAPWAIATSGGRDVAERTIALLDVPAHVPIVTRDEVAHAKPDPDLFVRAAEKLGVSVSASVVIGDSVWDLLAARRAGALGVGLLSGGYGADELQNAGAYRVYADPADLLAHLDEVGIRDAESG</sequence>
<dbReference type="GO" id="GO:0050308">
    <property type="term" value="F:sugar-phosphatase activity"/>
    <property type="evidence" value="ECO:0007669"/>
    <property type="project" value="TreeGrafter"/>
</dbReference>
<dbReference type="Gene3D" id="1.10.150.240">
    <property type="entry name" value="Putative phosphatase, domain 2"/>
    <property type="match status" value="1"/>
</dbReference>
<dbReference type="InterPro" id="IPR006439">
    <property type="entry name" value="HAD-SF_hydro_IA"/>
</dbReference>
<dbReference type="SFLD" id="SFLDG01135">
    <property type="entry name" value="C1.5.6:_HAD__Beta-PGM__Phospha"/>
    <property type="match status" value="1"/>
</dbReference>
<dbReference type="Gene3D" id="3.40.50.1000">
    <property type="entry name" value="HAD superfamily/HAD-like"/>
    <property type="match status" value="1"/>
</dbReference>
<dbReference type="Proteomes" id="UP001317532">
    <property type="component" value="Chromosome"/>
</dbReference>
<dbReference type="Pfam" id="PF00702">
    <property type="entry name" value="Hydrolase"/>
    <property type="match status" value="1"/>
</dbReference>
<accession>A0AAN1XX22</accession>
<dbReference type="InterPro" id="IPR023198">
    <property type="entry name" value="PGP-like_dom2"/>
</dbReference>
<dbReference type="NCBIfam" id="TIGR01509">
    <property type="entry name" value="HAD-SF-IA-v3"/>
    <property type="match status" value="1"/>
</dbReference>